<dbReference type="EMBL" id="ADBL01002321">
    <property type="status" value="NOT_ANNOTATED_CDS"/>
    <property type="molecule type" value="Genomic_DNA"/>
</dbReference>
<name>A0A0C4ECE5_MAGP6</name>
<evidence type="ECO:0000259" key="18">
    <source>
        <dbReference type="Pfam" id="PF20684"/>
    </source>
</evidence>
<feature type="compositionally biased region" description="Polar residues" evidence="14">
    <location>
        <begin position="605"/>
        <end position="623"/>
    </location>
</feature>
<dbReference type="EMBL" id="GL876975">
    <property type="protein sequence ID" value="KLU90513.1"/>
    <property type="molecule type" value="Genomic_DNA"/>
</dbReference>
<dbReference type="OMA" id="NAVICAH"/>
<keyword evidence="12" id="KW-0449">Lipoprotein</keyword>
<feature type="transmembrane region" description="Helical" evidence="15">
    <location>
        <begin position="204"/>
        <end position="224"/>
    </location>
</feature>
<dbReference type="EnsemblFungi" id="MAPG_10366T0">
    <property type="protein sequence ID" value="MAPG_10366T0"/>
    <property type="gene ID" value="MAPG_10366"/>
</dbReference>
<evidence type="ECO:0000256" key="5">
    <source>
        <dbReference type="ARBA" id="ARBA00022525"/>
    </source>
</evidence>
<feature type="transmembrane region" description="Helical" evidence="15">
    <location>
        <begin position="112"/>
        <end position="133"/>
    </location>
</feature>
<evidence type="ECO:0000256" key="4">
    <source>
        <dbReference type="ARBA" id="ARBA00010031"/>
    </source>
</evidence>
<keyword evidence="11" id="KW-1015">Disulfide bond</keyword>
<evidence type="ECO:0000256" key="16">
    <source>
        <dbReference type="SAM" id="SignalP"/>
    </source>
</evidence>
<keyword evidence="8 16" id="KW-0732">Signal</keyword>
<evidence type="ECO:0000256" key="8">
    <source>
        <dbReference type="ARBA" id="ARBA00022729"/>
    </source>
</evidence>
<keyword evidence="6" id="KW-0336">GPI-anchor</keyword>
<dbReference type="GO" id="GO:0005576">
    <property type="term" value="C:extracellular region"/>
    <property type="evidence" value="ECO:0007669"/>
    <property type="project" value="UniProtKB-SubCell"/>
</dbReference>
<dbReference type="GO" id="GO:0098552">
    <property type="term" value="C:side of membrane"/>
    <property type="evidence" value="ECO:0007669"/>
    <property type="project" value="UniProtKB-KW"/>
</dbReference>
<evidence type="ECO:0000256" key="3">
    <source>
        <dbReference type="ARBA" id="ARBA00004613"/>
    </source>
</evidence>
<dbReference type="Pfam" id="PF20684">
    <property type="entry name" value="Fung_rhodopsin"/>
    <property type="match status" value="1"/>
</dbReference>
<dbReference type="EMBL" id="ADBL01002320">
    <property type="status" value="NOT_ANNOTATED_CDS"/>
    <property type="molecule type" value="Genomic_DNA"/>
</dbReference>
<evidence type="ECO:0000256" key="14">
    <source>
        <dbReference type="SAM" id="MobiDB-lite"/>
    </source>
</evidence>
<feature type="transmembrane region" description="Helical" evidence="15">
    <location>
        <begin position="326"/>
        <end position="344"/>
    </location>
</feature>
<evidence type="ECO:0000259" key="17">
    <source>
        <dbReference type="Pfam" id="PF05730"/>
    </source>
</evidence>
<feature type="region of interest" description="Disordered" evidence="14">
    <location>
        <begin position="495"/>
        <end position="580"/>
    </location>
</feature>
<organism evidence="20 21">
    <name type="scientific">Magnaporthiopsis poae (strain ATCC 64411 / 73-15)</name>
    <name type="common">Kentucky bluegrass fungus</name>
    <name type="synonym">Magnaporthe poae</name>
    <dbReference type="NCBI Taxonomy" id="644358"/>
    <lineage>
        <taxon>Eukaryota</taxon>
        <taxon>Fungi</taxon>
        <taxon>Dikarya</taxon>
        <taxon>Ascomycota</taxon>
        <taxon>Pezizomycotina</taxon>
        <taxon>Sordariomycetes</taxon>
        <taxon>Sordariomycetidae</taxon>
        <taxon>Magnaporthales</taxon>
        <taxon>Magnaporthaceae</taxon>
        <taxon>Magnaporthiopsis</taxon>
    </lineage>
</organism>
<reference evidence="20" key="4">
    <citation type="journal article" date="2015" name="G3 (Bethesda)">
        <title>Genome sequences of three phytopathogenic species of the Magnaporthaceae family of fungi.</title>
        <authorList>
            <person name="Okagaki L.H."/>
            <person name="Nunes C.C."/>
            <person name="Sailsbery J."/>
            <person name="Clay B."/>
            <person name="Brown D."/>
            <person name="John T."/>
            <person name="Oh Y."/>
            <person name="Young N."/>
            <person name="Fitzgerald M."/>
            <person name="Haas B.J."/>
            <person name="Zeng Q."/>
            <person name="Young S."/>
            <person name="Adiconis X."/>
            <person name="Fan L."/>
            <person name="Levin J.Z."/>
            <person name="Mitchell T.K."/>
            <person name="Okubara P.A."/>
            <person name="Farman M.L."/>
            <person name="Kohn L.M."/>
            <person name="Birren B."/>
            <person name="Ma L.-J."/>
            <person name="Dean R.A."/>
        </authorList>
    </citation>
    <scope>NUCLEOTIDE SEQUENCE</scope>
    <source>
        <strain evidence="20">ATCC 64411 / 73-15</strain>
    </source>
</reference>
<dbReference type="OrthoDB" id="5195772at2759"/>
<evidence type="ECO:0000313" key="20">
    <source>
        <dbReference type="EnsemblFungi" id="MAPG_10366T0"/>
    </source>
</evidence>
<keyword evidence="21" id="KW-1185">Reference proteome</keyword>
<feature type="transmembrane region" description="Helical" evidence="15">
    <location>
        <begin position="285"/>
        <end position="305"/>
    </location>
</feature>
<evidence type="ECO:0000256" key="1">
    <source>
        <dbReference type="ARBA" id="ARBA00004141"/>
    </source>
</evidence>
<keyword evidence="9 15" id="KW-1133">Transmembrane helix</keyword>
<feature type="signal peptide" evidence="16">
    <location>
        <begin position="1"/>
        <end position="24"/>
    </location>
</feature>
<dbReference type="VEuPathDB" id="FungiDB:MAPG_10366"/>
<evidence type="ECO:0000256" key="6">
    <source>
        <dbReference type="ARBA" id="ARBA00022622"/>
    </source>
</evidence>
<dbReference type="Proteomes" id="UP000011715">
    <property type="component" value="Unassembled WGS sequence"/>
</dbReference>
<feature type="transmembrane region" description="Helical" evidence="15">
    <location>
        <begin position="244"/>
        <end position="265"/>
    </location>
</feature>
<feature type="domain" description="Rhodopsin" evidence="18">
    <location>
        <begin position="149"/>
        <end position="387"/>
    </location>
</feature>
<reference evidence="20" key="5">
    <citation type="submission" date="2015-06" db="UniProtKB">
        <authorList>
            <consortium name="EnsemblFungi"/>
        </authorList>
    </citation>
    <scope>IDENTIFICATION</scope>
    <source>
        <strain evidence="20">ATCC 64411</strain>
    </source>
</reference>
<proteinExistence type="inferred from homology"/>
<evidence type="ECO:0000313" key="21">
    <source>
        <dbReference type="Proteomes" id="UP000011715"/>
    </source>
</evidence>
<comment type="similarity">
    <text evidence="4">Belongs to the RBT5 family.</text>
</comment>
<keyword evidence="7 15" id="KW-0812">Transmembrane</keyword>
<evidence type="ECO:0000256" key="9">
    <source>
        <dbReference type="ARBA" id="ARBA00022989"/>
    </source>
</evidence>
<keyword evidence="10 15" id="KW-0472">Membrane</keyword>
<comment type="subcellular location">
    <subcellularLocation>
        <location evidence="2">Membrane</location>
        <topology evidence="2">Lipid-anchor</topology>
        <topology evidence="2">GPI-anchor</topology>
    </subcellularLocation>
    <subcellularLocation>
        <location evidence="1">Membrane</location>
        <topology evidence="1">Multi-pass membrane protein</topology>
    </subcellularLocation>
    <subcellularLocation>
        <location evidence="3">Secreted</location>
    </subcellularLocation>
</comment>
<dbReference type="Pfam" id="PF05730">
    <property type="entry name" value="CFEM"/>
    <property type="match status" value="1"/>
</dbReference>
<feature type="domain" description="CFEM" evidence="17">
    <location>
        <begin position="40"/>
        <end position="102"/>
    </location>
</feature>
<dbReference type="InterPro" id="IPR049326">
    <property type="entry name" value="Rhodopsin_dom_fungi"/>
</dbReference>
<feature type="transmembrane region" description="Helical" evidence="15">
    <location>
        <begin position="154"/>
        <end position="175"/>
    </location>
</feature>
<dbReference type="InterPro" id="IPR052337">
    <property type="entry name" value="SAT4-like"/>
</dbReference>
<evidence type="ECO:0000256" key="12">
    <source>
        <dbReference type="ARBA" id="ARBA00023288"/>
    </source>
</evidence>
<sequence>MGFTRIFWAALCLSFIPLAQYAAAAHSIQGHDVVASDHFLDQLPLCAVSCYTTAKADCSCQSRWEGCICPDANPKASMLSCVATACPVVSQLEARNVLDTLCGISARNLDTLTRLICWAGMLVSGAFVLLRLLSKSFLAEQHSPPLAYLTPDDGLTTMAYLLSLPCYYIAAFKLLDAGLGRDQWTLTPQQVTDFSYWLYVMEPIYLATLWFIKTSFLVLFIRLFATGQTERFCLRGYLKLRHALWGTAIANTLCLSSFMLTFIFQCTPVSYTWTKWQGEGQGTCVNVNAVICAHGALGIAFDLWILYLPMSQLSSMHLPGRKKVQVGFMLGIGAIATLVSFLRLQGLVTYATSPNATRENYGGTAWSMVEVAIGIICTSLPAVRLLLIRITPDAWLRVKGKPLRPTSTEATSRPPSARPRHSYLLDLRAAVPRPMSTFIKHSNSTKASFFKTDSFSSARQPSIADCLVEKLAATSKGGPGFTEAIAALRIALGKVPDDKSSPGASQGSEEKETNPALNNDDSHIDTSAATLPKPYPAPERRQTPDYFSVPAHGRRAEGLGPARSLASASGSATSDIDEPEWTVVAPRKMTSSAAHLRLSPVPSGSGWSTFGVSGPSSPITPQEQEGHRVRSPLGD</sequence>
<dbReference type="AlphaFoldDB" id="A0A0C4ECE5"/>
<evidence type="ECO:0000256" key="11">
    <source>
        <dbReference type="ARBA" id="ARBA00023157"/>
    </source>
</evidence>
<keyword evidence="6" id="KW-0325">Glycoprotein</keyword>
<feature type="region of interest" description="Disordered" evidence="14">
    <location>
        <begin position="595"/>
        <end position="635"/>
    </location>
</feature>
<dbReference type="PANTHER" id="PTHR33048">
    <property type="entry name" value="PTH11-LIKE INTEGRAL MEMBRANE PROTEIN (AFU_ORTHOLOGUE AFUA_5G11245)"/>
    <property type="match status" value="1"/>
</dbReference>
<evidence type="ECO:0000313" key="19">
    <source>
        <dbReference type="EMBL" id="KLU90513.1"/>
    </source>
</evidence>
<dbReference type="InterPro" id="IPR008427">
    <property type="entry name" value="Extracellular_membr_CFEM_dom"/>
</dbReference>
<evidence type="ECO:0000256" key="10">
    <source>
        <dbReference type="ARBA" id="ARBA00023136"/>
    </source>
</evidence>
<dbReference type="PANTHER" id="PTHR33048:SF143">
    <property type="entry name" value="EXTRACELLULAR MEMBRANE PROTEIN CFEM DOMAIN-CONTAINING PROTEIN-RELATED"/>
    <property type="match status" value="1"/>
</dbReference>
<reference evidence="19" key="1">
    <citation type="submission" date="2010-05" db="EMBL/GenBank/DDBJ databases">
        <title>The Genome Sequence of Magnaporthe poae strain ATCC 64411.</title>
        <authorList>
            <consortium name="The Broad Institute Genome Sequencing Platform"/>
            <consortium name="Broad Institute Genome Sequencing Center for Infectious Disease"/>
            <person name="Ma L.-J."/>
            <person name="Dead R."/>
            <person name="Young S."/>
            <person name="Zeng Q."/>
            <person name="Koehrsen M."/>
            <person name="Alvarado L."/>
            <person name="Berlin A."/>
            <person name="Chapman S.B."/>
            <person name="Chen Z."/>
            <person name="Freedman E."/>
            <person name="Gellesch M."/>
            <person name="Goldberg J."/>
            <person name="Griggs A."/>
            <person name="Gujja S."/>
            <person name="Heilman E.R."/>
            <person name="Heiman D."/>
            <person name="Hepburn T."/>
            <person name="Howarth C."/>
            <person name="Jen D."/>
            <person name="Larson L."/>
            <person name="Mehta T."/>
            <person name="Neiman D."/>
            <person name="Pearson M."/>
            <person name="Roberts A."/>
            <person name="Saif S."/>
            <person name="Shea T."/>
            <person name="Shenoy N."/>
            <person name="Sisk P."/>
            <person name="Stolte C."/>
            <person name="Sykes S."/>
            <person name="Walk T."/>
            <person name="White J."/>
            <person name="Yandava C."/>
            <person name="Haas B."/>
            <person name="Nusbaum C."/>
            <person name="Birren B."/>
        </authorList>
    </citation>
    <scope>NUCLEOTIDE SEQUENCE</scope>
    <source>
        <strain evidence="19">ATCC 64411</strain>
    </source>
</reference>
<evidence type="ECO:0000256" key="13">
    <source>
        <dbReference type="ARBA" id="ARBA00038359"/>
    </source>
</evidence>
<accession>A0A0C4ECE5</accession>
<evidence type="ECO:0000256" key="7">
    <source>
        <dbReference type="ARBA" id="ARBA00022692"/>
    </source>
</evidence>
<feature type="transmembrane region" description="Helical" evidence="15">
    <location>
        <begin position="364"/>
        <end position="387"/>
    </location>
</feature>
<keyword evidence="5" id="KW-0964">Secreted</keyword>
<feature type="chain" id="PRO_5009385950" evidence="16">
    <location>
        <begin position="25"/>
        <end position="635"/>
    </location>
</feature>
<dbReference type="STRING" id="644358.A0A0C4ECE5"/>
<protein>
    <submittedName>
        <fullName evidence="19 20">Uncharacterized protein</fullName>
    </submittedName>
</protein>
<dbReference type="eggNOG" id="ENOG502SKG6">
    <property type="taxonomic scope" value="Eukaryota"/>
</dbReference>
<gene>
    <name evidence="19" type="ORF">MAPG_10366</name>
</gene>
<evidence type="ECO:0000256" key="15">
    <source>
        <dbReference type="SAM" id="Phobius"/>
    </source>
</evidence>
<reference evidence="19" key="3">
    <citation type="submission" date="2011-03" db="EMBL/GenBank/DDBJ databases">
        <title>Annotation of Magnaporthe poae ATCC 64411.</title>
        <authorList>
            <person name="Ma L.-J."/>
            <person name="Dead R."/>
            <person name="Young S.K."/>
            <person name="Zeng Q."/>
            <person name="Gargeya S."/>
            <person name="Fitzgerald M."/>
            <person name="Haas B."/>
            <person name="Abouelleil A."/>
            <person name="Alvarado L."/>
            <person name="Arachchi H.M."/>
            <person name="Berlin A."/>
            <person name="Brown A."/>
            <person name="Chapman S.B."/>
            <person name="Chen Z."/>
            <person name="Dunbar C."/>
            <person name="Freedman E."/>
            <person name="Gearin G."/>
            <person name="Gellesch M."/>
            <person name="Goldberg J."/>
            <person name="Griggs A."/>
            <person name="Gujja S."/>
            <person name="Heiman D."/>
            <person name="Howarth C."/>
            <person name="Larson L."/>
            <person name="Lui A."/>
            <person name="MacDonald P.J.P."/>
            <person name="Mehta T."/>
            <person name="Montmayeur A."/>
            <person name="Murphy C."/>
            <person name="Neiman D."/>
            <person name="Pearson M."/>
            <person name="Priest M."/>
            <person name="Roberts A."/>
            <person name="Saif S."/>
            <person name="Shea T."/>
            <person name="Shenoy N."/>
            <person name="Sisk P."/>
            <person name="Stolte C."/>
            <person name="Sykes S."/>
            <person name="Yandava C."/>
            <person name="Wortman J."/>
            <person name="Nusbaum C."/>
            <person name="Birren B."/>
        </authorList>
    </citation>
    <scope>NUCLEOTIDE SEQUENCE</scope>
    <source>
        <strain evidence="19">ATCC 64411</strain>
    </source>
</reference>
<reference evidence="21" key="2">
    <citation type="submission" date="2010-05" db="EMBL/GenBank/DDBJ databases">
        <title>The genome sequence of Magnaporthe poae strain ATCC 64411.</title>
        <authorList>
            <person name="Ma L.-J."/>
            <person name="Dead R."/>
            <person name="Young S."/>
            <person name="Zeng Q."/>
            <person name="Koehrsen M."/>
            <person name="Alvarado L."/>
            <person name="Berlin A."/>
            <person name="Chapman S.B."/>
            <person name="Chen Z."/>
            <person name="Freedman E."/>
            <person name="Gellesch M."/>
            <person name="Goldberg J."/>
            <person name="Griggs A."/>
            <person name="Gujja S."/>
            <person name="Heilman E.R."/>
            <person name="Heiman D."/>
            <person name="Hepburn T."/>
            <person name="Howarth C."/>
            <person name="Jen D."/>
            <person name="Larson L."/>
            <person name="Mehta T."/>
            <person name="Neiman D."/>
            <person name="Pearson M."/>
            <person name="Roberts A."/>
            <person name="Saif S."/>
            <person name="Shea T."/>
            <person name="Shenoy N."/>
            <person name="Sisk P."/>
            <person name="Stolte C."/>
            <person name="Sykes S."/>
            <person name="Walk T."/>
            <person name="White J."/>
            <person name="Yandava C."/>
            <person name="Haas B."/>
            <person name="Nusbaum C."/>
            <person name="Birren B."/>
        </authorList>
    </citation>
    <scope>NUCLEOTIDE SEQUENCE [LARGE SCALE GENOMIC DNA]</scope>
    <source>
        <strain evidence="21">ATCC 64411 / 73-15</strain>
    </source>
</reference>
<feature type="compositionally biased region" description="Polar residues" evidence="14">
    <location>
        <begin position="515"/>
        <end position="529"/>
    </location>
</feature>
<evidence type="ECO:0000256" key="2">
    <source>
        <dbReference type="ARBA" id="ARBA00004589"/>
    </source>
</evidence>
<comment type="similarity">
    <text evidence="13">Belongs to the SAT4 family.</text>
</comment>